<accession>A0AB34HUX3</accession>
<proteinExistence type="predicted"/>
<evidence type="ECO:0000313" key="3">
    <source>
        <dbReference type="Proteomes" id="UP001159641"/>
    </source>
</evidence>
<feature type="compositionally biased region" description="Gly residues" evidence="1">
    <location>
        <begin position="15"/>
        <end position="28"/>
    </location>
</feature>
<feature type="region of interest" description="Disordered" evidence="1">
    <location>
        <begin position="1"/>
        <end position="47"/>
    </location>
</feature>
<evidence type="ECO:0000256" key="1">
    <source>
        <dbReference type="SAM" id="MobiDB-lite"/>
    </source>
</evidence>
<organism evidence="2 3">
    <name type="scientific">Eschrichtius robustus</name>
    <name type="common">California gray whale</name>
    <name type="synonym">Eschrichtius gibbosus</name>
    <dbReference type="NCBI Taxonomy" id="9764"/>
    <lineage>
        <taxon>Eukaryota</taxon>
        <taxon>Metazoa</taxon>
        <taxon>Chordata</taxon>
        <taxon>Craniata</taxon>
        <taxon>Vertebrata</taxon>
        <taxon>Euteleostomi</taxon>
        <taxon>Mammalia</taxon>
        <taxon>Eutheria</taxon>
        <taxon>Laurasiatheria</taxon>
        <taxon>Artiodactyla</taxon>
        <taxon>Whippomorpha</taxon>
        <taxon>Cetacea</taxon>
        <taxon>Mysticeti</taxon>
        <taxon>Eschrichtiidae</taxon>
        <taxon>Eschrichtius</taxon>
    </lineage>
</organism>
<evidence type="ECO:0000313" key="2">
    <source>
        <dbReference type="EMBL" id="KAJ8795481.1"/>
    </source>
</evidence>
<dbReference type="EMBL" id="JAIQCJ010000567">
    <property type="protein sequence ID" value="KAJ8795481.1"/>
    <property type="molecule type" value="Genomic_DNA"/>
</dbReference>
<dbReference type="AlphaFoldDB" id="A0AB34HUX3"/>
<keyword evidence="3" id="KW-1185">Reference proteome</keyword>
<name>A0AB34HUX3_ESCRO</name>
<protein>
    <submittedName>
        <fullName evidence="2">Uncharacterized protein</fullName>
    </submittedName>
</protein>
<gene>
    <name evidence="2" type="ORF">J1605_018262</name>
</gene>
<sequence length="207" mass="21630">MDRPAAAAAAAAAAGGEGGGGLGPGPAGGRRPPRVAGAPAAGSRQPSVETLDRYSAMYDGLESQRITPDGFRSLAYHLVENTNKPAIEIKCDKCQGGGSHVEWCKQLIAATISSQISGSVTSENVSRDYKENMAGDEQKLDNMASQKSGSIVLDRFLRCLVFVFAHVGGAGAPVPQNLTGQNVAAASRWEKHLLRHLRLSGWSLGSC</sequence>
<comment type="caution">
    <text evidence="2">The sequence shown here is derived from an EMBL/GenBank/DDBJ whole genome shotgun (WGS) entry which is preliminary data.</text>
</comment>
<dbReference type="Proteomes" id="UP001159641">
    <property type="component" value="Unassembled WGS sequence"/>
</dbReference>
<feature type="compositionally biased region" description="Low complexity" evidence="1">
    <location>
        <begin position="1"/>
        <end position="14"/>
    </location>
</feature>
<reference evidence="2 3" key="1">
    <citation type="submission" date="2022-11" db="EMBL/GenBank/DDBJ databases">
        <title>Whole genome sequence of Eschrichtius robustus ER-17-0199.</title>
        <authorList>
            <person name="Bruniche-Olsen A."/>
            <person name="Black A.N."/>
            <person name="Fields C.J."/>
            <person name="Walden K."/>
            <person name="Dewoody J.A."/>
        </authorList>
    </citation>
    <scope>NUCLEOTIDE SEQUENCE [LARGE SCALE GENOMIC DNA]</scope>
    <source>
        <strain evidence="2">ER-17-0199</strain>
        <tissue evidence="2">Blubber</tissue>
    </source>
</reference>